<protein>
    <recommendedName>
        <fullName evidence="4">Transmembrane protein</fullName>
    </recommendedName>
</protein>
<evidence type="ECO:0000256" key="1">
    <source>
        <dbReference type="SAM" id="Phobius"/>
    </source>
</evidence>
<dbReference type="AlphaFoldDB" id="A0AAV1VWY7"/>
<sequence>MGINNKAKFFNDEQIQGLHARQMKNSKSILSAQQSFESKQVTMFVALGKLFASQNAMLLESQMIKAFFIYAISIFVIFLLTSTGQTYNVRPWLYIGTYSWLCATFFIEVSIIRLTSDNIEQQTWIINMVRLFFMVAASIQFLYAIFTFRNCEMLNHQMLLNLINKISSIEKQTELSMELDTDYVSYSEWVDKDLPDDVNCLDDPDFILPEEAGENSVTVSTTTSYNLRLRYRFH</sequence>
<dbReference type="InterPro" id="IPR040346">
    <property type="entry name" value="GEX1/Brambleberry"/>
</dbReference>
<accession>A0AAV1VWY7</accession>
<gene>
    <name evidence="2" type="ORF">LLUT_LOCUS2473</name>
</gene>
<dbReference type="PANTHER" id="PTHR33538:SF2">
    <property type="entry name" value="PROTEIN GAMETE EXPRESSED 1"/>
    <property type="match status" value="1"/>
</dbReference>
<feature type="transmembrane region" description="Helical" evidence="1">
    <location>
        <begin position="124"/>
        <end position="146"/>
    </location>
</feature>
<evidence type="ECO:0000313" key="2">
    <source>
        <dbReference type="EMBL" id="CAL0301413.1"/>
    </source>
</evidence>
<keyword evidence="1" id="KW-0472">Membrane</keyword>
<feature type="transmembrane region" description="Helical" evidence="1">
    <location>
        <begin position="67"/>
        <end position="87"/>
    </location>
</feature>
<dbReference type="PANTHER" id="PTHR33538">
    <property type="entry name" value="PROTEIN GAMETE EXPRESSED 1"/>
    <property type="match status" value="1"/>
</dbReference>
<keyword evidence="1" id="KW-0812">Transmembrane</keyword>
<dbReference type="Proteomes" id="UP001497480">
    <property type="component" value="Unassembled WGS sequence"/>
</dbReference>
<evidence type="ECO:0000313" key="3">
    <source>
        <dbReference type="Proteomes" id="UP001497480"/>
    </source>
</evidence>
<keyword evidence="3" id="KW-1185">Reference proteome</keyword>
<dbReference type="EMBL" id="CAXHTB010000002">
    <property type="protein sequence ID" value="CAL0301413.1"/>
    <property type="molecule type" value="Genomic_DNA"/>
</dbReference>
<feature type="transmembrane region" description="Helical" evidence="1">
    <location>
        <begin position="93"/>
        <end position="112"/>
    </location>
</feature>
<proteinExistence type="predicted"/>
<name>A0AAV1VWY7_LUPLU</name>
<reference evidence="2 3" key="1">
    <citation type="submission" date="2024-03" db="EMBL/GenBank/DDBJ databases">
        <authorList>
            <person name="Martinez-Hernandez J."/>
        </authorList>
    </citation>
    <scope>NUCLEOTIDE SEQUENCE [LARGE SCALE GENOMIC DNA]</scope>
</reference>
<organism evidence="2 3">
    <name type="scientific">Lupinus luteus</name>
    <name type="common">European yellow lupine</name>
    <dbReference type="NCBI Taxonomy" id="3873"/>
    <lineage>
        <taxon>Eukaryota</taxon>
        <taxon>Viridiplantae</taxon>
        <taxon>Streptophyta</taxon>
        <taxon>Embryophyta</taxon>
        <taxon>Tracheophyta</taxon>
        <taxon>Spermatophyta</taxon>
        <taxon>Magnoliopsida</taxon>
        <taxon>eudicotyledons</taxon>
        <taxon>Gunneridae</taxon>
        <taxon>Pentapetalae</taxon>
        <taxon>rosids</taxon>
        <taxon>fabids</taxon>
        <taxon>Fabales</taxon>
        <taxon>Fabaceae</taxon>
        <taxon>Papilionoideae</taxon>
        <taxon>50 kb inversion clade</taxon>
        <taxon>genistoids sensu lato</taxon>
        <taxon>core genistoids</taxon>
        <taxon>Genisteae</taxon>
        <taxon>Lupinus</taxon>
    </lineage>
</organism>
<keyword evidence="1" id="KW-1133">Transmembrane helix</keyword>
<comment type="caution">
    <text evidence="2">The sequence shown here is derived from an EMBL/GenBank/DDBJ whole genome shotgun (WGS) entry which is preliminary data.</text>
</comment>
<evidence type="ECO:0008006" key="4">
    <source>
        <dbReference type="Google" id="ProtNLM"/>
    </source>
</evidence>